<dbReference type="InterPro" id="IPR018484">
    <property type="entry name" value="FGGY_N"/>
</dbReference>
<evidence type="ECO:0000313" key="7">
    <source>
        <dbReference type="EMBL" id="CAA9476875.1"/>
    </source>
</evidence>
<dbReference type="Pfam" id="PF02782">
    <property type="entry name" value="FGGY_C"/>
    <property type="match status" value="1"/>
</dbReference>
<keyword evidence="4 7" id="KW-0418">Kinase</keyword>
<dbReference type="PANTHER" id="PTHR43095">
    <property type="entry name" value="SUGAR KINASE"/>
    <property type="match status" value="1"/>
</dbReference>
<name>A0A6J4RVC5_9ACTN</name>
<dbReference type="GO" id="GO:0004856">
    <property type="term" value="F:D-xylulokinase activity"/>
    <property type="evidence" value="ECO:0007669"/>
    <property type="project" value="UniProtKB-EC"/>
</dbReference>
<dbReference type="EC" id="2.7.1.17" evidence="7"/>
<sequence length="497" mass="52644">MADSRHAADEVWLGLDLGTQSARVIAVGGDGELIAAQSRPLTSHRDGPRHEQDPRQWWEALAEAGRAAMESVPPGAVRGAALCATSGTILLVDDDGNPLTRGLMYDDARATRETAEVNEAGARTWQALGYSRMQPSWALPKLLWLLRSSDAGAGARLAHQPDVVTRRLTGTDVPSDSSHALKTGYDVVDEHWPEEVLAALGIGEEVMPPVARAGSRLGSVCAAAAAETGIPAGTPLFAGMTDGCAAQLGAGALTPGSWNSVLGTTLVVKGVTAQLVRDPAGVVYSHRSPDGGWLPGGASSSGAGVLSEHFPGRDLEALNRQAAGREPASVIAYPLVSRGERFPFTAPEAEPFLLGRPADEVDFYAALLQGVAFVERLVFDYLDLLGAATGGDLTLTGGGARSAYWSQLRADVLGRPVRVPAHAEAGLGMAVLACARATERPLAEAATRMVRVQREIEPRPERAERFREPYARFVDELQNRGWLDATVADHTRRRAAQ</sequence>
<proteinExistence type="inferred from homology"/>
<evidence type="ECO:0000259" key="5">
    <source>
        <dbReference type="Pfam" id="PF00370"/>
    </source>
</evidence>
<evidence type="ECO:0000256" key="3">
    <source>
        <dbReference type="ARBA" id="ARBA00022679"/>
    </source>
</evidence>
<organism evidence="7">
    <name type="scientific">uncultured Solirubrobacteraceae bacterium</name>
    <dbReference type="NCBI Taxonomy" id="1162706"/>
    <lineage>
        <taxon>Bacteria</taxon>
        <taxon>Bacillati</taxon>
        <taxon>Actinomycetota</taxon>
        <taxon>Thermoleophilia</taxon>
        <taxon>Solirubrobacterales</taxon>
        <taxon>Solirubrobacteraceae</taxon>
        <taxon>environmental samples</taxon>
    </lineage>
</organism>
<dbReference type="Pfam" id="PF00370">
    <property type="entry name" value="FGGY_N"/>
    <property type="match status" value="1"/>
</dbReference>
<keyword evidence="2" id="KW-0119">Carbohydrate metabolism</keyword>
<gene>
    <name evidence="7" type="ORF">AVDCRST_MAG65-1182</name>
</gene>
<dbReference type="EMBL" id="CADCVL010000199">
    <property type="protein sequence ID" value="CAA9476875.1"/>
    <property type="molecule type" value="Genomic_DNA"/>
</dbReference>
<evidence type="ECO:0000259" key="6">
    <source>
        <dbReference type="Pfam" id="PF02782"/>
    </source>
</evidence>
<keyword evidence="2" id="KW-0859">Xylose metabolism</keyword>
<evidence type="ECO:0000256" key="1">
    <source>
        <dbReference type="ARBA" id="ARBA00009156"/>
    </source>
</evidence>
<dbReference type="CDD" id="cd07783">
    <property type="entry name" value="ASKHA_NBD_FGGY_SePSK_AtXK1-like"/>
    <property type="match status" value="1"/>
</dbReference>
<accession>A0A6J4RVC5</accession>
<feature type="domain" description="Carbohydrate kinase FGGY C-terminal" evidence="6">
    <location>
        <begin position="260"/>
        <end position="435"/>
    </location>
</feature>
<reference evidence="7" key="1">
    <citation type="submission" date="2020-02" db="EMBL/GenBank/DDBJ databases">
        <authorList>
            <person name="Meier V. D."/>
        </authorList>
    </citation>
    <scope>NUCLEOTIDE SEQUENCE</scope>
    <source>
        <strain evidence="7">AVDCRST_MAG65</strain>
    </source>
</reference>
<dbReference type="GO" id="GO:0042732">
    <property type="term" value="P:D-xylose metabolic process"/>
    <property type="evidence" value="ECO:0007669"/>
    <property type="project" value="UniProtKB-KW"/>
</dbReference>
<dbReference type="PANTHER" id="PTHR43095:SF5">
    <property type="entry name" value="XYLULOSE KINASE"/>
    <property type="match status" value="1"/>
</dbReference>
<dbReference type="InterPro" id="IPR050406">
    <property type="entry name" value="FGGY_Carb_Kinase"/>
</dbReference>
<evidence type="ECO:0000256" key="2">
    <source>
        <dbReference type="ARBA" id="ARBA00022629"/>
    </source>
</evidence>
<dbReference type="PIRSF" id="PIRSF000538">
    <property type="entry name" value="GlpK"/>
    <property type="match status" value="1"/>
</dbReference>
<dbReference type="InterPro" id="IPR000577">
    <property type="entry name" value="Carb_kinase_FGGY"/>
</dbReference>
<evidence type="ECO:0000256" key="4">
    <source>
        <dbReference type="ARBA" id="ARBA00022777"/>
    </source>
</evidence>
<keyword evidence="3 7" id="KW-0808">Transferase</keyword>
<dbReference type="InterPro" id="IPR018485">
    <property type="entry name" value="FGGY_C"/>
</dbReference>
<comment type="similarity">
    <text evidence="1">Belongs to the FGGY kinase family.</text>
</comment>
<feature type="domain" description="Carbohydrate kinase FGGY N-terminal" evidence="5">
    <location>
        <begin position="11"/>
        <end position="249"/>
    </location>
</feature>
<dbReference type="InterPro" id="IPR043129">
    <property type="entry name" value="ATPase_NBD"/>
</dbReference>
<dbReference type="SUPFAM" id="SSF53067">
    <property type="entry name" value="Actin-like ATPase domain"/>
    <property type="match status" value="2"/>
</dbReference>
<protein>
    <submittedName>
        <fullName evidence="7">Carbohydrate kinase, FGGY( )</fullName>
        <ecNumber evidence="7">2.7.1.17</ecNumber>
    </submittedName>
</protein>
<dbReference type="AlphaFoldDB" id="A0A6J4RVC5"/>
<dbReference type="Gene3D" id="3.30.420.40">
    <property type="match status" value="2"/>
</dbReference>